<sequence length="47" mass="5016">MQFQGQYGQDLALVSAFVALSSIPTIIFYFFAEKQIVAGMTAGAVKG</sequence>
<keyword evidence="2 5" id="KW-0812">Transmembrane</keyword>
<dbReference type="AlphaFoldDB" id="A0A645ARG1"/>
<dbReference type="EMBL" id="VSSQ01015476">
    <property type="protein sequence ID" value="MPM55865.1"/>
    <property type="molecule type" value="Genomic_DNA"/>
</dbReference>
<name>A0A645ARG1_9ZZZZ</name>
<evidence type="ECO:0000313" key="6">
    <source>
        <dbReference type="EMBL" id="MPM55865.1"/>
    </source>
</evidence>
<proteinExistence type="predicted"/>
<keyword evidence="4 5" id="KW-0472">Membrane</keyword>
<dbReference type="InterPro" id="IPR035906">
    <property type="entry name" value="MetI-like_sf"/>
</dbReference>
<evidence type="ECO:0000256" key="3">
    <source>
        <dbReference type="ARBA" id="ARBA00022989"/>
    </source>
</evidence>
<dbReference type="GO" id="GO:0016020">
    <property type="term" value="C:membrane"/>
    <property type="evidence" value="ECO:0007669"/>
    <property type="project" value="UniProtKB-SubCell"/>
</dbReference>
<accession>A0A645ARG1</accession>
<evidence type="ECO:0008006" key="7">
    <source>
        <dbReference type="Google" id="ProtNLM"/>
    </source>
</evidence>
<evidence type="ECO:0000256" key="5">
    <source>
        <dbReference type="SAM" id="Phobius"/>
    </source>
</evidence>
<evidence type="ECO:0000256" key="2">
    <source>
        <dbReference type="ARBA" id="ARBA00022692"/>
    </source>
</evidence>
<protein>
    <recommendedName>
        <fullName evidence="7">L-arabinose transport system permease protein AraQ</fullName>
    </recommendedName>
</protein>
<evidence type="ECO:0000256" key="1">
    <source>
        <dbReference type="ARBA" id="ARBA00004141"/>
    </source>
</evidence>
<evidence type="ECO:0000256" key="4">
    <source>
        <dbReference type="ARBA" id="ARBA00023136"/>
    </source>
</evidence>
<dbReference type="SUPFAM" id="SSF161098">
    <property type="entry name" value="MetI-like"/>
    <property type="match status" value="1"/>
</dbReference>
<reference evidence="6" key="1">
    <citation type="submission" date="2019-08" db="EMBL/GenBank/DDBJ databases">
        <authorList>
            <person name="Kucharzyk K."/>
            <person name="Murdoch R.W."/>
            <person name="Higgins S."/>
            <person name="Loffler F."/>
        </authorList>
    </citation>
    <scope>NUCLEOTIDE SEQUENCE</scope>
</reference>
<keyword evidence="3 5" id="KW-1133">Transmembrane helix</keyword>
<comment type="subcellular location">
    <subcellularLocation>
        <location evidence="1">Membrane</location>
        <topology evidence="1">Multi-pass membrane protein</topology>
    </subcellularLocation>
</comment>
<organism evidence="6">
    <name type="scientific">bioreactor metagenome</name>
    <dbReference type="NCBI Taxonomy" id="1076179"/>
    <lineage>
        <taxon>unclassified sequences</taxon>
        <taxon>metagenomes</taxon>
        <taxon>ecological metagenomes</taxon>
    </lineage>
</organism>
<feature type="transmembrane region" description="Helical" evidence="5">
    <location>
        <begin position="12"/>
        <end position="32"/>
    </location>
</feature>
<gene>
    <name evidence="6" type="ORF">SDC9_102663</name>
</gene>
<comment type="caution">
    <text evidence="6">The sequence shown here is derived from an EMBL/GenBank/DDBJ whole genome shotgun (WGS) entry which is preliminary data.</text>
</comment>